<feature type="coiled-coil region" evidence="1">
    <location>
        <begin position="15"/>
        <end position="123"/>
    </location>
</feature>
<keyword evidence="1" id="KW-0175">Coiled coil</keyword>
<accession>A0ABV8UB65</accession>
<keyword evidence="3" id="KW-1185">Reference proteome</keyword>
<evidence type="ECO:0000313" key="3">
    <source>
        <dbReference type="Proteomes" id="UP001595776"/>
    </source>
</evidence>
<sequence length="149" mass="17134">MSKLANIIRLRKWELDEKRRRLADLQGEREEIVLAIETMEAEVVEQSRNSGLEVSAVAIGAYLEGVRMRQQQLSELLAAKEREVAKHQDIVAEGFRELKTFEIAQSREKAREAAAEAKMEQDAFDELGIQNHAREEALADPRYVNMRRN</sequence>
<dbReference type="Proteomes" id="UP001595776">
    <property type="component" value="Unassembled WGS sequence"/>
</dbReference>
<organism evidence="2 3">
    <name type="scientific">Kordiimonas lipolytica</name>
    <dbReference type="NCBI Taxonomy" id="1662421"/>
    <lineage>
        <taxon>Bacteria</taxon>
        <taxon>Pseudomonadati</taxon>
        <taxon>Pseudomonadota</taxon>
        <taxon>Alphaproteobacteria</taxon>
        <taxon>Kordiimonadales</taxon>
        <taxon>Kordiimonadaceae</taxon>
        <taxon>Kordiimonas</taxon>
    </lineage>
</organism>
<protein>
    <submittedName>
        <fullName evidence="2">Flagellar FliJ family protein</fullName>
    </submittedName>
</protein>
<keyword evidence="2" id="KW-0966">Cell projection</keyword>
<dbReference type="InterPro" id="IPR053716">
    <property type="entry name" value="Flag_assembly_chemotaxis_eff"/>
</dbReference>
<name>A0ABV8UB65_9PROT</name>
<keyword evidence="2" id="KW-0282">Flagellum</keyword>
<evidence type="ECO:0000313" key="2">
    <source>
        <dbReference type="EMBL" id="MFC4348162.1"/>
    </source>
</evidence>
<dbReference type="Gene3D" id="1.10.287.1700">
    <property type="match status" value="1"/>
</dbReference>
<proteinExistence type="predicted"/>
<reference evidence="3" key="1">
    <citation type="journal article" date="2019" name="Int. J. Syst. Evol. Microbiol.">
        <title>The Global Catalogue of Microorganisms (GCM) 10K type strain sequencing project: providing services to taxonomists for standard genome sequencing and annotation.</title>
        <authorList>
            <consortium name="The Broad Institute Genomics Platform"/>
            <consortium name="The Broad Institute Genome Sequencing Center for Infectious Disease"/>
            <person name="Wu L."/>
            <person name="Ma J."/>
        </authorList>
    </citation>
    <scope>NUCLEOTIDE SEQUENCE [LARGE SCALE GENOMIC DNA]</scope>
    <source>
        <strain evidence="3">CGMCC 1.15304</strain>
    </source>
</reference>
<gene>
    <name evidence="2" type="ORF">ACFO5Q_09925</name>
</gene>
<dbReference type="RefSeq" id="WP_068150054.1">
    <property type="nucleotide sequence ID" value="NZ_JBHSCR010000006.1"/>
</dbReference>
<comment type="caution">
    <text evidence="2">The sequence shown here is derived from an EMBL/GenBank/DDBJ whole genome shotgun (WGS) entry which is preliminary data.</text>
</comment>
<evidence type="ECO:0000256" key="1">
    <source>
        <dbReference type="SAM" id="Coils"/>
    </source>
</evidence>
<keyword evidence="2" id="KW-0969">Cilium</keyword>
<dbReference type="EMBL" id="JBHSCR010000006">
    <property type="protein sequence ID" value="MFC4348162.1"/>
    <property type="molecule type" value="Genomic_DNA"/>
</dbReference>